<dbReference type="Proteomes" id="UP000335538">
    <property type="component" value="Unassembled WGS sequence"/>
</dbReference>
<sequence>MNLPADLDTLSPDELRTLAAQLMAEVGEKDRELGYRQTRIEQLTYEIASLKRLQFGKCSEQFTAEQMGLLNETIDADLAALEIELEQLQPTPRTINGRSPGVRRCRRTCHAPKSTTNPTASRARAVANVYASVKTSARSWTIRRMCSRSSHPQQMGLQSV</sequence>
<evidence type="ECO:0000259" key="1">
    <source>
        <dbReference type="Pfam" id="PF13007"/>
    </source>
</evidence>
<evidence type="ECO:0000313" key="3">
    <source>
        <dbReference type="Proteomes" id="UP000335538"/>
    </source>
</evidence>
<dbReference type="AlphaFoldDB" id="A0A5E5BH56"/>
<name>A0A5E5BH56_9BURK</name>
<dbReference type="InterPro" id="IPR024463">
    <property type="entry name" value="Transposase_TnpC_homeodom"/>
</dbReference>
<gene>
    <name evidence="2" type="ORF">PSP31121_04841</name>
</gene>
<accession>A0A5E5BH56</accession>
<protein>
    <submittedName>
        <fullName evidence="2">IS66 family transposase</fullName>
    </submittedName>
</protein>
<proteinExistence type="predicted"/>
<feature type="domain" description="Transposase TnpC homeodomain" evidence="1">
    <location>
        <begin position="42"/>
        <end position="94"/>
    </location>
</feature>
<dbReference type="Pfam" id="PF13007">
    <property type="entry name" value="LZ_Tnp_IS66"/>
    <property type="match status" value="1"/>
</dbReference>
<organism evidence="2 3">
    <name type="scientific">Pandoraea sputorum</name>
    <dbReference type="NCBI Taxonomy" id="93222"/>
    <lineage>
        <taxon>Bacteria</taxon>
        <taxon>Pseudomonadati</taxon>
        <taxon>Pseudomonadota</taxon>
        <taxon>Betaproteobacteria</taxon>
        <taxon>Burkholderiales</taxon>
        <taxon>Burkholderiaceae</taxon>
        <taxon>Pandoraea</taxon>
    </lineage>
</organism>
<reference evidence="2 3" key="1">
    <citation type="submission" date="2019-08" db="EMBL/GenBank/DDBJ databases">
        <authorList>
            <person name="Peeters C."/>
        </authorList>
    </citation>
    <scope>NUCLEOTIDE SEQUENCE [LARGE SCALE GENOMIC DNA]</scope>
    <source>
        <strain evidence="2 3">LMG 31121</strain>
    </source>
</reference>
<dbReference type="EMBL" id="CABPSR010000019">
    <property type="protein sequence ID" value="VVE84617.1"/>
    <property type="molecule type" value="Genomic_DNA"/>
</dbReference>
<evidence type="ECO:0000313" key="2">
    <source>
        <dbReference type="EMBL" id="VVE84617.1"/>
    </source>
</evidence>